<dbReference type="Proteomes" id="UP000054826">
    <property type="component" value="Unassembled WGS sequence"/>
</dbReference>
<name>A0A0V1IXP9_TRIPS</name>
<dbReference type="EMBL" id="JYDV01000165">
    <property type="protein sequence ID" value="KRZ27523.1"/>
    <property type="molecule type" value="Genomic_DNA"/>
</dbReference>
<proteinExistence type="predicted"/>
<reference evidence="1 2" key="1">
    <citation type="submission" date="2015-01" db="EMBL/GenBank/DDBJ databases">
        <title>Evolution of Trichinella species and genotypes.</title>
        <authorList>
            <person name="Korhonen P.K."/>
            <person name="Edoardo P."/>
            <person name="Giuseppe L.R."/>
            <person name="Gasser R.B."/>
        </authorList>
    </citation>
    <scope>NUCLEOTIDE SEQUENCE [LARGE SCALE GENOMIC DNA]</scope>
    <source>
        <strain evidence="1">ISS176</strain>
    </source>
</reference>
<evidence type="ECO:0000313" key="2">
    <source>
        <dbReference type="Proteomes" id="UP000054826"/>
    </source>
</evidence>
<sequence length="237" mass="26850">MFNVHLSVLSVERVPYSHLTIDDVFQLSLVKSNCGSMCLIYEDRTYKLKNINKQKKYWDIQKYMLNDKEGCTMWATNLEVTAVINGKDHMESYLHIKWKKGNLNKTSSAIFIPTTYDQEDSAALNDPSASGQLRFGEDFLLYQSISKHILVLVRLITVESWQSAKPEARILFSIYAFVVGKLVTAVYCLFTGKNIGTYTSVFQALLNKAAVLSINLDLQIIICDFKTDLICEFGAAS</sequence>
<protein>
    <submittedName>
        <fullName evidence="1">Uncharacterized protein</fullName>
    </submittedName>
</protein>
<evidence type="ECO:0000313" key="1">
    <source>
        <dbReference type="EMBL" id="KRZ27523.1"/>
    </source>
</evidence>
<comment type="caution">
    <text evidence="1">The sequence shown here is derived from an EMBL/GenBank/DDBJ whole genome shotgun (WGS) entry which is preliminary data.</text>
</comment>
<accession>A0A0V1IXP9</accession>
<gene>
    <name evidence="1" type="ORF">T4C_435</name>
</gene>
<dbReference type="AlphaFoldDB" id="A0A0V1IXP9"/>
<organism evidence="1 2">
    <name type="scientific">Trichinella pseudospiralis</name>
    <name type="common">Parasitic roundworm</name>
    <dbReference type="NCBI Taxonomy" id="6337"/>
    <lineage>
        <taxon>Eukaryota</taxon>
        <taxon>Metazoa</taxon>
        <taxon>Ecdysozoa</taxon>
        <taxon>Nematoda</taxon>
        <taxon>Enoplea</taxon>
        <taxon>Dorylaimia</taxon>
        <taxon>Trichinellida</taxon>
        <taxon>Trichinellidae</taxon>
        <taxon>Trichinella</taxon>
    </lineage>
</organism>